<evidence type="ECO:0000313" key="10">
    <source>
        <dbReference type="Proteomes" id="UP000228681"/>
    </source>
</evidence>
<dbReference type="InterPro" id="IPR002543">
    <property type="entry name" value="FtsK_dom"/>
</dbReference>
<dbReference type="InterPro" id="IPR036388">
    <property type="entry name" value="WH-like_DNA-bd_sf"/>
</dbReference>
<comment type="similarity">
    <text evidence="1">Belongs to the FtsK/SpoIIIE/SftA family.</text>
</comment>
<dbReference type="PROSITE" id="PS50901">
    <property type="entry name" value="FTSK"/>
    <property type="match status" value="1"/>
</dbReference>
<dbReference type="InterPro" id="IPR050206">
    <property type="entry name" value="FtsK/SpoIIIE/SftA"/>
</dbReference>
<dbReference type="InterPro" id="IPR018541">
    <property type="entry name" value="Ftsk_gamma"/>
</dbReference>
<feature type="transmembrane region" description="Helical" evidence="7">
    <location>
        <begin position="63"/>
        <end position="87"/>
    </location>
</feature>
<dbReference type="SUPFAM" id="SSF46785">
    <property type="entry name" value="Winged helix' DNA-binding domain"/>
    <property type="match status" value="1"/>
</dbReference>
<organism evidence="9 10">
    <name type="scientific">Candidatus Nealsonbacteria bacterium CG23_combo_of_CG06-09_8_20_14_all_36_12</name>
    <dbReference type="NCBI Taxonomy" id="1974718"/>
    <lineage>
        <taxon>Bacteria</taxon>
        <taxon>Candidatus Nealsoniibacteriota</taxon>
    </lineage>
</organism>
<gene>
    <name evidence="9" type="ORF">COX34_00340</name>
</gene>
<feature type="transmembrane region" description="Helical" evidence="7">
    <location>
        <begin position="134"/>
        <end position="159"/>
    </location>
</feature>
<dbReference type="InterPro" id="IPR003593">
    <property type="entry name" value="AAA+_ATPase"/>
</dbReference>
<evidence type="ECO:0000313" key="9">
    <source>
        <dbReference type="EMBL" id="PIP25124.1"/>
    </source>
</evidence>
<keyword evidence="9" id="KW-0132">Cell division</keyword>
<sequence length="716" mass="79411">MVKKKNRKKNKKAIEKTKKPGKFALPEETKKWVLGTLMFLIAVIITLSFFNTAGVAGKAAFNAFLFLIGKTVFVFPLIFLLLGIVILKTKIKNLWFPLTLSALILILGISGILGSLNKIDKFGGILGYLISTPLLNFFGFIATLVIFIGVIVIGCLILYQFAKVPKPKEILPPSQKPEEKKPSIISSLVKKIFVEPKFKVKKIEAPHTVPVKVFKEEETLAKPKVSLEKPALPSYEPPPLDFLEEDKGQALAGDIQTNSTIIKRTLENFGIQVQMADVNIGPTVTQYTLKPAEGVKLSKITILSNDLALALAAHPIRIEAPIPGKSLVGIEVPNKIRTRVRLRNLISLPEFQNHPSNLAIALGRDVAGNPVFTDLRRMPHLLVAGATGTGKTICLNSLILGLLYRNGPEILKFILIDPKRVEFPIYQDLPHLLCPVIYDAQKTVNTLKWLTLEMERRFEVLATAKTRDIALYNEMVLKQGNHLMPYIVLFIDELADLIAARGKEMEAGIVRLAQMARAVGIHLLVATQRPSVEVITGLIKANITSRIAFQVASQVDSRTILDMAGAEKLLGLGDLLYLSAGVAKPKRIQGIYVSEKEVKRVAEFFKKKGIPPIFKNELEESLKQDLEKGEEVVKIGEKGYLFEGEDPLYEEAKKLVIRSRKASASLLQRHLRIGYARAARLIDILEEKGVVGPGEGAKPREVYLPPEEENEGWQKV</sequence>
<keyword evidence="4" id="KW-0238">DNA-binding</keyword>
<evidence type="ECO:0000256" key="3">
    <source>
        <dbReference type="ARBA" id="ARBA00022840"/>
    </source>
</evidence>
<evidence type="ECO:0000256" key="5">
    <source>
        <dbReference type="PROSITE-ProRule" id="PRU00289"/>
    </source>
</evidence>
<dbReference type="InterPro" id="IPR036390">
    <property type="entry name" value="WH_DNA-bd_sf"/>
</dbReference>
<dbReference type="EMBL" id="PCRS01000006">
    <property type="protein sequence ID" value="PIP25124.1"/>
    <property type="molecule type" value="Genomic_DNA"/>
</dbReference>
<evidence type="ECO:0000256" key="7">
    <source>
        <dbReference type="SAM" id="Phobius"/>
    </source>
</evidence>
<dbReference type="PANTHER" id="PTHR22683">
    <property type="entry name" value="SPORULATION PROTEIN RELATED"/>
    <property type="match status" value="1"/>
</dbReference>
<dbReference type="Pfam" id="PF17854">
    <property type="entry name" value="FtsK_alpha"/>
    <property type="match status" value="1"/>
</dbReference>
<keyword evidence="7" id="KW-0812">Transmembrane</keyword>
<dbReference type="Gene3D" id="3.40.50.300">
    <property type="entry name" value="P-loop containing nucleotide triphosphate hydrolases"/>
    <property type="match status" value="1"/>
</dbReference>
<evidence type="ECO:0000256" key="1">
    <source>
        <dbReference type="ARBA" id="ARBA00006474"/>
    </source>
</evidence>
<dbReference type="Pfam" id="PF01580">
    <property type="entry name" value="FtsK_SpoIIIE"/>
    <property type="match status" value="1"/>
</dbReference>
<dbReference type="Proteomes" id="UP000228681">
    <property type="component" value="Unassembled WGS sequence"/>
</dbReference>
<accession>A0A2G9Z0W3</accession>
<dbReference type="InterPro" id="IPR036259">
    <property type="entry name" value="MFS_trans_sf"/>
</dbReference>
<dbReference type="GO" id="GO:0051301">
    <property type="term" value="P:cell division"/>
    <property type="evidence" value="ECO:0007669"/>
    <property type="project" value="UniProtKB-KW"/>
</dbReference>
<name>A0A2G9Z0W3_9BACT</name>
<dbReference type="InterPro" id="IPR041027">
    <property type="entry name" value="FtsK_alpha"/>
</dbReference>
<dbReference type="Gene3D" id="3.30.980.40">
    <property type="match status" value="1"/>
</dbReference>
<keyword evidence="3 5" id="KW-0067">ATP-binding</keyword>
<dbReference type="GO" id="GO:0005524">
    <property type="term" value="F:ATP binding"/>
    <property type="evidence" value="ECO:0007669"/>
    <property type="project" value="UniProtKB-UniRule"/>
</dbReference>
<dbReference type="Gene3D" id="1.10.10.10">
    <property type="entry name" value="Winged helix-like DNA-binding domain superfamily/Winged helix DNA-binding domain"/>
    <property type="match status" value="1"/>
</dbReference>
<evidence type="ECO:0000256" key="6">
    <source>
        <dbReference type="SAM" id="MobiDB-lite"/>
    </source>
</evidence>
<dbReference type="SMART" id="SM00382">
    <property type="entry name" value="AAA"/>
    <property type="match status" value="1"/>
</dbReference>
<feature type="region of interest" description="Disordered" evidence="6">
    <location>
        <begin position="694"/>
        <end position="716"/>
    </location>
</feature>
<keyword evidence="9" id="KW-0131">Cell cycle</keyword>
<evidence type="ECO:0000259" key="8">
    <source>
        <dbReference type="PROSITE" id="PS50901"/>
    </source>
</evidence>
<keyword evidence="7" id="KW-0472">Membrane</keyword>
<protein>
    <submittedName>
        <fullName evidence="9">Cell division protein FtsK</fullName>
    </submittedName>
</protein>
<dbReference type="SUPFAM" id="SSF52540">
    <property type="entry name" value="P-loop containing nucleoside triphosphate hydrolases"/>
    <property type="match status" value="1"/>
</dbReference>
<evidence type="ECO:0000256" key="2">
    <source>
        <dbReference type="ARBA" id="ARBA00022741"/>
    </source>
</evidence>
<dbReference type="InterPro" id="IPR027417">
    <property type="entry name" value="P-loop_NTPase"/>
</dbReference>
<reference evidence="9 10" key="1">
    <citation type="submission" date="2017-09" db="EMBL/GenBank/DDBJ databases">
        <title>Depth-based differentiation of microbial function through sediment-hosted aquifers and enrichment of novel symbionts in the deep terrestrial subsurface.</title>
        <authorList>
            <person name="Probst A.J."/>
            <person name="Ladd B."/>
            <person name="Jarett J.K."/>
            <person name="Geller-Mcgrath D.E."/>
            <person name="Sieber C.M."/>
            <person name="Emerson J.B."/>
            <person name="Anantharaman K."/>
            <person name="Thomas B.C."/>
            <person name="Malmstrom R."/>
            <person name="Stieglmeier M."/>
            <person name="Klingl A."/>
            <person name="Woyke T."/>
            <person name="Ryan C.M."/>
            <person name="Banfield J.F."/>
        </authorList>
    </citation>
    <scope>NUCLEOTIDE SEQUENCE [LARGE SCALE GENOMIC DNA]</scope>
    <source>
        <strain evidence="9">CG23_combo_of_CG06-09_8_20_14_all_36_12</strain>
    </source>
</reference>
<feature type="transmembrane region" description="Helical" evidence="7">
    <location>
        <begin position="32"/>
        <end position="51"/>
    </location>
</feature>
<feature type="domain" description="FtsK" evidence="8">
    <location>
        <begin position="368"/>
        <end position="558"/>
    </location>
</feature>
<comment type="caution">
    <text evidence="9">The sequence shown here is derived from an EMBL/GenBank/DDBJ whole genome shotgun (WGS) entry which is preliminary data.</text>
</comment>
<feature type="binding site" evidence="5">
    <location>
        <begin position="385"/>
        <end position="392"/>
    </location>
    <ligand>
        <name>ATP</name>
        <dbReference type="ChEBI" id="CHEBI:30616"/>
    </ligand>
</feature>
<feature type="transmembrane region" description="Helical" evidence="7">
    <location>
        <begin position="94"/>
        <end position="114"/>
    </location>
</feature>
<dbReference type="GO" id="GO:0003677">
    <property type="term" value="F:DNA binding"/>
    <property type="evidence" value="ECO:0007669"/>
    <property type="project" value="UniProtKB-KW"/>
</dbReference>
<evidence type="ECO:0000256" key="4">
    <source>
        <dbReference type="ARBA" id="ARBA00023125"/>
    </source>
</evidence>
<dbReference type="AlphaFoldDB" id="A0A2G9Z0W3"/>
<dbReference type="Pfam" id="PF09397">
    <property type="entry name" value="FtsK_gamma"/>
    <property type="match status" value="1"/>
</dbReference>
<dbReference type="SUPFAM" id="SSF103473">
    <property type="entry name" value="MFS general substrate transporter"/>
    <property type="match status" value="1"/>
</dbReference>
<dbReference type="SMART" id="SM00843">
    <property type="entry name" value="Ftsk_gamma"/>
    <property type="match status" value="1"/>
</dbReference>
<keyword evidence="2 5" id="KW-0547">Nucleotide-binding</keyword>
<feature type="compositionally biased region" description="Acidic residues" evidence="6">
    <location>
        <begin position="706"/>
        <end position="716"/>
    </location>
</feature>
<proteinExistence type="inferred from homology"/>
<dbReference type="PANTHER" id="PTHR22683:SF41">
    <property type="entry name" value="DNA TRANSLOCASE FTSK"/>
    <property type="match status" value="1"/>
</dbReference>
<keyword evidence="7" id="KW-1133">Transmembrane helix</keyword>